<evidence type="ECO:0000256" key="1">
    <source>
        <dbReference type="SAM" id="MobiDB-lite"/>
    </source>
</evidence>
<feature type="region of interest" description="Disordered" evidence="1">
    <location>
        <begin position="21"/>
        <end position="105"/>
    </location>
</feature>
<feature type="chain" id="PRO_5046091220" evidence="2">
    <location>
        <begin position="23"/>
        <end position="105"/>
    </location>
</feature>
<keyword evidence="2" id="KW-0732">Signal</keyword>
<dbReference type="Proteomes" id="UP000663181">
    <property type="component" value="Chromosome"/>
</dbReference>
<dbReference type="EMBL" id="CP064030">
    <property type="protein sequence ID" value="QRN54521.1"/>
    <property type="molecule type" value="Genomic_DNA"/>
</dbReference>
<evidence type="ECO:0000256" key="2">
    <source>
        <dbReference type="SAM" id="SignalP"/>
    </source>
</evidence>
<evidence type="ECO:0000313" key="4">
    <source>
        <dbReference type="Proteomes" id="UP000663181"/>
    </source>
</evidence>
<organism evidence="3 4">
    <name type="scientific">Dyella caseinilytica</name>
    <dbReference type="NCBI Taxonomy" id="1849581"/>
    <lineage>
        <taxon>Bacteria</taxon>
        <taxon>Pseudomonadati</taxon>
        <taxon>Pseudomonadota</taxon>
        <taxon>Gammaproteobacteria</taxon>
        <taxon>Lysobacterales</taxon>
        <taxon>Rhodanobacteraceae</taxon>
        <taxon>Dyella</taxon>
    </lineage>
</organism>
<proteinExistence type="predicted"/>
<reference evidence="3 4" key="1">
    <citation type="submission" date="2020-10" db="EMBL/GenBank/DDBJ databases">
        <title>Phylogeny of dyella-like bacteria.</title>
        <authorList>
            <person name="Fu J."/>
        </authorList>
    </citation>
    <scope>NUCLEOTIDE SEQUENCE [LARGE SCALE GENOMIC DNA]</scope>
    <source>
        <strain evidence="3 4">DHOB09</strain>
    </source>
</reference>
<sequence length="105" mass="10700">MSKIISVAILLAAAGFATAARAAPQNASAPQQPAATTPASSNHSPVKPGDRNCIRDTGSLIPAKKGECLPVTGRSYSKQDIDSTGKTTIGPALQQLDPSITVHGH</sequence>
<name>A0ABX7GVP2_9GAMM</name>
<feature type="signal peptide" evidence="2">
    <location>
        <begin position="1"/>
        <end position="22"/>
    </location>
</feature>
<gene>
    <name evidence="3" type="ORF">ISN74_03900</name>
</gene>
<evidence type="ECO:0000313" key="3">
    <source>
        <dbReference type="EMBL" id="QRN54521.1"/>
    </source>
</evidence>
<keyword evidence="4" id="KW-1185">Reference proteome</keyword>
<protein>
    <submittedName>
        <fullName evidence="3">Uncharacterized protein</fullName>
    </submittedName>
</protein>
<dbReference type="RefSeq" id="WP_188797570.1">
    <property type="nucleotide sequence ID" value="NZ_BMIZ01000001.1"/>
</dbReference>
<feature type="compositionally biased region" description="Low complexity" evidence="1">
    <location>
        <begin position="21"/>
        <end position="41"/>
    </location>
</feature>
<accession>A0ABX7GVP2</accession>